<dbReference type="PANTHER" id="PTHR40254:SF1">
    <property type="entry name" value="BLR0577 PROTEIN"/>
    <property type="match status" value="1"/>
</dbReference>
<proteinExistence type="predicted"/>
<dbReference type="InterPro" id="IPR036188">
    <property type="entry name" value="FAD/NAD-bd_sf"/>
</dbReference>
<dbReference type="RefSeq" id="WP_269659448.1">
    <property type="nucleotide sequence ID" value="NZ_CP114413.1"/>
</dbReference>
<dbReference type="PANTHER" id="PTHR40254">
    <property type="entry name" value="BLR0577 PROTEIN"/>
    <property type="match status" value="1"/>
</dbReference>
<dbReference type="SUPFAM" id="SSF51905">
    <property type="entry name" value="FAD/NAD(P)-binding domain"/>
    <property type="match status" value="1"/>
</dbReference>
<feature type="domain" description="FAD-dependent urate hydroxylase HpyO/Asp monooxygenase CreE-like FAD/NAD(P)-binding" evidence="1">
    <location>
        <begin position="11"/>
        <end position="170"/>
    </location>
</feature>
<dbReference type="InterPro" id="IPR038732">
    <property type="entry name" value="HpyO/CreE_NAD-binding"/>
</dbReference>
<dbReference type="Pfam" id="PF13454">
    <property type="entry name" value="NAD_binding_9"/>
    <property type="match status" value="1"/>
</dbReference>
<gene>
    <name evidence="2" type="ORF">STRCI_003009</name>
</gene>
<evidence type="ECO:0000313" key="3">
    <source>
        <dbReference type="Proteomes" id="UP001164439"/>
    </source>
</evidence>
<dbReference type="InterPro" id="IPR052189">
    <property type="entry name" value="L-asp_N-monooxygenase_NS-form"/>
</dbReference>
<evidence type="ECO:0000313" key="2">
    <source>
        <dbReference type="EMBL" id="WAZ21810.1"/>
    </source>
</evidence>
<dbReference type="Proteomes" id="UP001164439">
    <property type="component" value="Chromosome"/>
</dbReference>
<accession>A0ABY7KBC6</accession>
<evidence type="ECO:0000259" key="1">
    <source>
        <dbReference type="Pfam" id="PF13454"/>
    </source>
</evidence>
<reference evidence="2" key="1">
    <citation type="submission" date="2022-12" db="EMBL/GenBank/DDBJ databases">
        <authorList>
            <person name="Ruckert C."/>
            <person name="Busche T."/>
            <person name="Kalinowski J."/>
            <person name="Wittmann C."/>
        </authorList>
    </citation>
    <scope>NUCLEOTIDE SEQUENCE</scope>
    <source>
        <strain evidence="2">DSM 40467</strain>
    </source>
</reference>
<keyword evidence="3" id="KW-1185">Reference proteome</keyword>
<dbReference type="EMBL" id="CP114413">
    <property type="protein sequence ID" value="WAZ21810.1"/>
    <property type="molecule type" value="Genomic_DNA"/>
</dbReference>
<dbReference type="Gene3D" id="3.50.50.60">
    <property type="entry name" value="FAD/NAD(P)-binding domain"/>
    <property type="match status" value="1"/>
</dbReference>
<protein>
    <submittedName>
        <fullName evidence="2">FAD/NAD(P)-binding protein</fullName>
    </submittedName>
</protein>
<name>A0ABY7KBC6_9ACTN</name>
<sequence length="610" mass="65319">MSTSAPSEICLVGAGPRGLSVLERLVANAPLLLPPGARLRVHVVDPDPGCGRVWRPEQSPYLLMNTVASQVTLFTDASVSMAGPVVPGPSLYEWARGGAEELGPDAYPTRALYGRYLRWVLQELLERCPEGLEIVLHRHRAVRLEEGQAVHLDDGRVLRALTAVVLAQGHLPVEPSAQDREFASFAERHGAVHVPPGNPADLGLGALAPGEPVLLRGLGLAFFDHLALLTEGRGGRFERKGGGLVYHRSGAEPRIVAGSRRGVPYSARGENQKGPSGRYEPVVLTPAVIRELRERGGLGFRDEVWPLVSQEVETAYYTTLLESWGEPEAAGRLRAVSARGPWTAAGRDRLLDASGVAAAHRWDWDAVARPCGQRTFRGPSEFTGWLLDHLRADVAKARAGNVRGPEKAALDVLRDLRNEVRQVVDHGLLAADSHRAELAGWYTPLNAHLSIGPPAGRIEEAVALIEAGVLTVLGPELTVRPDPATGLFTARSPRVAGSAVSARVLVEARLPEPDLTRTADPLLSGLLASGGCRTYSVGDFETGGLAVTERPYHVVDRDGVPHPRRFAFGVPTEGAHWATAAGVRPGVDSVILGDSDALARTVLTLPNRNS</sequence>
<organism evidence="2 3">
    <name type="scientific">Streptomyces cinnabarinus</name>
    <dbReference type="NCBI Taxonomy" id="67287"/>
    <lineage>
        <taxon>Bacteria</taxon>
        <taxon>Bacillati</taxon>
        <taxon>Actinomycetota</taxon>
        <taxon>Actinomycetes</taxon>
        <taxon>Kitasatosporales</taxon>
        <taxon>Streptomycetaceae</taxon>
        <taxon>Streptomyces</taxon>
    </lineage>
</organism>